<evidence type="ECO:0000313" key="2">
    <source>
        <dbReference type="EMBL" id="MBU3077786.1"/>
    </source>
</evidence>
<organism evidence="2 3">
    <name type="scientific">Sphingomonas quercus</name>
    <dbReference type="NCBI Taxonomy" id="2842451"/>
    <lineage>
        <taxon>Bacteria</taxon>
        <taxon>Pseudomonadati</taxon>
        <taxon>Pseudomonadota</taxon>
        <taxon>Alphaproteobacteria</taxon>
        <taxon>Sphingomonadales</taxon>
        <taxon>Sphingomonadaceae</taxon>
        <taxon>Sphingomonas</taxon>
    </lineage>
</organism>
<evidence type="ECO:0000313" key="3">
    <source>
        <dbReference type="Proteomes" id="UP000776276"/>
    </source>
</evidence>
<dbReference type="InterPro" id="IPR039422">
    <property type="entry name" value="MarR/SlyA-like"/>
</dbReference>
<dbReference type="RefSeq" id="WP_216322807.1">
    <property type="nucleotide sequence ID" value="NZ_JAHKRT010000003.1"/>
</dbReference>
<keyword evidence="3" id="KW-1185">Reference proteome</keyword>
<reference evidence="2 3" key="1">
    <citation type="submission" date="2021-06" db="EMBL/GenBank/DDBJ databases">
        <title>Sphingomonas sp. XMGL2, whole genome shotgun sequencing project.</title>
        <authorList>
            <person name="Zhao G."/>
            <person name="Shen L."/>
        </authorList>
    </citation>
    <scope>NUCLEOTIDE SEQUENCE [LARGE SCALE GENOMIC DNA]</scope>
    <source>
        <strain evidence="2 3">XMGL2</strain>
    </source>
</reference>
<dbReference type="Pfam" id="PF12802">
    <property type="entry name" value="MarR_2"/>
    <property type="match status" value="1"/>
</dbReference>
<dbReference type="SMART" id="SM00347">
    <property type="entry name" value="HTH_MARR"/>
    <property type="match status" value="1"/>
</dbReference>
<proteinExistence type="predicted"/>
<protein>
    <submittedName>
        <fullName evidence="2">MarR family transcriptional regulator</fullName>
    </submittedName>
</protein>
<comment type="caution">
    <text evidence="2">The sequence shown here is derived from an EMBL/GenBank/DDBJ whole genome shotgun (WGS) entry which is preliminary data.</text>
</comment>
<evidence type="ECO:0000259" key="1">
    <source>
        <dbReference type="PROSITE" id="PS50995"/>
    </source>
</evidence>
<dbReference type="PANTHER" id="PTHR33164:SF57">
    <property type="entry name" value="MARR-FAMILY TRANSCRIPTIONAL REGULATOR"/>
    <property type="match status" value="1"/>
</dbReference>
<dbReference type="PANTHER" id="PTHR33164">
    <property type="entry name" value="TRANSCRIPTIONAL REGULATOR, MARR FAMILY"/>
    <property type="match status" value="1"/>
</dbReference>
<sequence length="162" mass="17857">MQRATDDQDERQLILADFIPYRLSIATHLVSHAIARAYETRFGLGIPQWRVVAVLAESGPLMSIDVAQRTRMDKMTVSRAAAALVDRRLLVREANPGDRRSHLLSLSREGEDLYAEVAPAALRLEQQLLDGCSDDEVAGFVAMLHRLEQAAAALINAGLEPV</sequence>
<name>A0ABS6BIZ1_9SPHN</name>
<dbReference type="InterPro" id="IPR000835">
    <property type="entry name" value="HTH_MarR-typ"/>
</dbReference>
<gene>
    <name evidence="2" type="ORF">KOF26_07895</name>
</gene>
<feature type="domain" description="HTH marR-type" evidence="1">
    <location>
        <begin position="1"/>
        <end position="149"/>
    </location>
</feature>
<dbReference type="EMBL" id="JAHKRT010000003">
    <property type="protein sequence ID" value="MBU3077786.1"/>
    <property type="molecule type" value="Genomic_DNA"/>
</dbReference>
<dbReference type="Proteomes" id="UP000776276">
    <property type="component" value="Unassembled WGS sequence"/>
</dbReference>
<dbReference type="PROSITE" id="PS50995">
    <property type="entry name" value="HTH_MARR_2"/>
    <property type="match status" value="1"/>
</dbReference>
<accession>A0ABS6BIZ1</accession>